<dbReference type="PANTHER" id="PTHR36039">
    <property type="match status" value="1"/>
</dbReference>
<dbReference type="PATRIC" id="fig|1121338.3.peg.2346"/>
<dbReference type="RefSeq" id="WP_066826746.1">
    <property type="nucleotide sequence ID" value="NZ_LTBA01000040.1"/>
</dbReference>
<dbReference type="OrthoDB" id="463286at2"/>
<evidence type="ECO:0000313" key="2">
    <source>
        <dbReference type="Proteomes" id="UP000075531"/>
    </source>
</evidence>
<comment type="caution">
    <text evidence="1">The sequence shown here is derived from an EMBL/GenBank/DDBJ whole genome shotgun (WGS) entry which is preliminary data.</text>
</comment>
<dbReference type="InterPro" id="IPR009097">
    <property type="entry name" value="Cyclic_Pdiesterase"/>
</dbReference>
<name>A0A151AXB9_9CLOT</name>
<keyword evidence="2" id="KW-1185">Reference proteome</keyword>
<dbReference type="Pfam" id="PF13563">
    <property type="entry name" value="2_5_RNA_ligase2"/>
    <property type="match status" value="1"/>
</dbReference>
<dbReference type="Gene3D" id="3.90.1140.10">
    <property type="entry name" value="Cyclic phosphodiesterase"/>
    <property type="match status" value="1"/>
</dbReference>
<dbReference type="STRING" id="1121338.CLTEP_22780"/>
<dbReference type="Proteomes" id="UP000075531">
    <property type="component" value="Unassembled WGS sequence"/>
</dbReference>
<evidence type="ECO:0008006" key="3">
    <source>
        <dbReference type="Google" id="ProtNLM"/>
    </source>
</evidence>
<gene>
    <name evidence="1" type="ORF">CLTEP_22780</name>
</gene>
<dbReference type="AlphaFoldDB" id="A0A151AXB9"/>
<protein>
    <recommendedName>
        <fullName evidence="3">2',5' RNA ligase family</fullName>
    </recommendedName>
</protein>
<sequence>MYGVIACFDNKTEEYIKNLWKVLVENNISYYSEEEENRRPHITIADYNCLDEKEFIKDMDKLYSFKSRVQINLGVLGSFLNSRTLFVAPTLSKELLNFHHEHHEWFKKYNDEPDSFYLPSKWIPHCTIANRLSQEKLVEAFNYCSQNMDVIKAQISEISLIKVEYENNKSVGVSTVFSKKLK</sequence>
<organism evidence="1 2">
    <name type="scientific">Clostridium tepidiprofundi DSM 19306</name>
    <dbReference type="NCBI Taxonomy" id="1121338"/>
    <lineage>
        <taxon>Bacteria</taxon>
        <taxon>Bacillati</taxon>
        <taxon>Bacillota</taxon>
        <taxon>Clostridia</taxon>
        <taxon>Eubacteriales</taxon>
        <taxon>Clostridiaceae</taxon>
        <taxon>Clostridium</taxon>
    </lineage>
</organism>
<reference evidence="1 2" key="1">
    <citation type="submission" date="2016-02" db="EMBL/GenBank/DDBJ databases">
        <title>Genome sequence of Clostridium tepidiprofundi DSM 19306.</title>
        <authorList>
            <person name="Poehlein A."/>
            <person name="Daniel R."/>
        </authorList>
    </citation>
    <scope>NUCLEOTIDE SEQUENCE [LARGE SCALE GENOMIC DNA]</scope>
    <source>
        <strain evidence="1 2">DSM 19306</strain>
    </source>
</reference>
<dbReference type="SUPFAM" id="SSF55144">
    <property type="entry name" value="LigT-like"/>
    <property type="match status" value="1"/>
</dbReference>
<dbReference type="PANTHER" id="PTHR36039:SF2">
    <property type="entry name" value="RNA LIGASE_CYCLIC NUCLEOTIDE PHOSPHODIESTERASE FAMILY PROTEIN"/>
    <property type="match status" value="1"/>
</dbReference>
<dbReference type="EMBL" id="LTBA01000040">
    <property type="protein sequence ID" value="KYH32057.1"/>
    <property type="molecule type" value="Genomic_DNA"/>
</dbReference>
<evidence type="ECO:0000313" key="1">
    <source>
        <dbReference type="EMBL" id="KYH32057.1"/>
    </source>
</evidence>
<accession>A0A151AXB9</accession>
<proteinExistence type="predicted"/>